<dbReference type="Gene3D" id="2.30.110.10">
    <property type="entry name" value="Electron Transport, Fmn-binding Protein, Chain A"/>
    <property type="match status" value="1"/>
</dbReference>
<name>A0ABY8BLV2_9BURK</name>
<dbReference type="Proteomes" id="UP001216510">
    <property type="component" value="Chromosome"/>
</dbReference>
<protein>
    <submittedName>
        <fullName evidence="1">FMN-binding negative transcriptional regulator</fullName>
    </submittedName>
</protein>
<dbReference type="InterPro" id="IPR007396">
    <property type="entry name" value="TR_PAI2-type"/>
</dbReference>
<dbReference type="PANTHER" id="PTHR35802">
    <property type="entry name" value="PROTEASE SYNTHASE AND SPORULATION PROTEIN PAI 2"/>
    <property type="match status" value="1"/>
</dbReference>
<evidence type="ECO:0000313" key="1">
    <source>
        <dbReference type="EMBL" id="WEF35908.1"/>
    </source>
</evidence>
<accession>A0ABY8BLV2</accession>
<dbReference type="SUPFAM" id="SSF50475">
    <property type="entry name" value="FMN-binding split barrel"/>
    <property type="match status" value="1"/>
</dbReference>
<dbReference type="InterPro" id="IPR012349">
    <property type="entry name" value="Split_barrel_FMN-bd"/>
</dbReference>
<dbReference type="Pfam" id="PF04299">
    <property type="entry name" value="FMN_bind_2"/>
    <property type="match status" value="1"/>
</dbReference>
<dbReference type="PANTHER" id="PTHR35802:SF1">
    <property type="entry name" value="PROTEASE SYNTHASE AND SPORULATION PROTEIN PAI 2"/>
    <property type="match status" value="1"/>
</dbReference>
<sequence>MYCPAAFTEDRLDVQHALMLAHPLATLVVGDGAGITADLVPFLLYPGDGSRGTLRAHVARANPLWRALRDGASCLAVFQGPQAYVSPGWYASKAQHHKVVPTWNYAAVQVRGVVRIVEEAAWLRRQLTDLTATQEGGLPQPWAVADAPPAFVDALLPAIVGIELVIDTIEGKWKVSQNRGAADRAGVVAGLAARGEDAMAQLVRGVGAD</sequence>
<gene>
    <name evidence="1" type="ORF">PX653_09690</name>
</gene>
<keyword evidence="2" id="KW-1185">Reference proteome</keyword>
<reference evidence="1 2" key="1">
    <citation type="submission" date="2023-02" db="EMBL/GenBank/DDBJ databases">
        <title>Gemone sequence of Telluria chitinolytica ACM 3522T.</title>
        <authorList>
            <person name="Frediansyah A."/>
            <person name="Miess H."/>
            <person name="Gross H."/>
        </authorList>
    </citation>
    <scope>NUCLEOTIDE SEQUENCE [LARGE SCALE GENOMIC DNA]</scope>
    <source>
        <strain evidence="1 2">ACM 3522</strain>
    </source>
</reference>
<organism evidence="1 2">
    <name type="scientific">Pseudoduganella chitinolytica</name>
    <dbReference type="NCBI Taxonomy" id="34070"/>
    <lineage>
        <taxon>Bacteria</taxon>
        <taxon>Pseudomonadati</taxon>
        <taxon>Pseudomonadota</taxon>
        <taxon>Betaproteobacteria</taxon>
        <taxon>Burkholderiales</taxon>
        <taxon>Oxalobacteraceae</taxon>
        <taxon>Telluria group</taxon>
        <taxon>Pseudoduganella</taxon>
    </lineage>
</organism>
<dbReference type="EMBL" id="CP119083">
    <property type="protein sequence ID" value="WEF35908.1"/>
    <property type="molecule type" value="Genomic_DNA"/>
</dbReference>
<proteinExistence type="predicted"/>
<dbReference type="PIRSF" id="PIRSF010372">
    <property type="entry name" value="PaiB"/>
    <property type="match status" value="1"/>
</dbReference>
<evidence type="ECO:0000313" key="2">
    <source>
        <dbReference type="Proteomes" id="UP001216510"/>
    </source>
</evidence>